<evidence type="ECO:0000313" key="9">
    <source>
        <dbReference type="EMBL" id="TBN51846.1"/>
    </source>
</evidence>
<evidence type="ECO:0000256" key="7">
    <source>
        <dbReference type="ARBA" id="ARBA00023136"/>
    </source>
</evidence>
<gene>
    <name evidence="9" type="primary">ccmA</name>
    <name evidence="9" type="ORF">EYR15_13180</name>
</gene>
<evidence type="ECO:0000256" key="2">
    <source>
        <dbReference type="ARBA" id="ARBA00022448"/>
    </source>
</evidence>
<keyword evidence="5 9" id="KW-0067">ATP-binding</keyword>
<keyword evidence="4" id="KW-0201">Cytochrome c-type biogenesis</keyword>
<keyword evidence="3" id="KW-0547">Nucleotide-binding</keyword>
<dbReference type="InterPro" id="IPR005895">
    <property type="entry name" value="ABC_transptr_haem_export_CcmA"/>
</dbReference>
<reference evidence="9 10" key="1">
    <citation type="submission" date="2019-02" db="EMBL/GenBank/DDBJ databases">
        <title>Hansschlegelia quercus sp. nov., a novel methylotrophic bacterium from buds of oak (Quercus robur L.).</title>
        <authorList>
            <person name="Agafonova N.V."/>
            <person name="Kaparullina E.N."/>
            <person name="Grouzdev D.S."/>
            <person name="Doronina N.V."/>
        </authorList>
    </citation>
    <scope>NUCLEOTIDE SEQUENCE [LARGE SCALE GENOMIC DNA]</scope>
    <source>
        <strain evidence="9 10">Dub</strain>
    </source>
</reference>
<evidence type="ECO:0000313" key="10">
    <source>
        <dbReference type="Proteomes" id="UP000291613"/>
    </source>
</evidence>
<dbReference type="SUPFAM" id="SSF52540">
    <property type="entry name" value="P-loop containing nucleoside triphosphate hydrolases"/>
    <property type="match status" value="1"/>
</dbReference>
<name>A0A4Q9GG50_9HYPH</name>
<evidence type="ECO:0000256" key="1">
    <source>
        <dbReference type="ARBA" id="ARBA00005417"/>
    </source>
</evidence>
<dbReference type="Gene3D" id="3.40.50.300">
    <property type="entry name" value="P-loop containing nucleotide triphosphate hydrolases"/>
    <property type="match status" value="1"/>
</dbReference>
<keyword evidence="6" id="KW-1278">Translocase</keyword>
<protein>
    <submittedName>
        <fullName evidence="9">Heme ABC exporter ATP-binding protein CcmA</fullName>
    </submittedName>
</protein>
<dbReference type="GO" id="GO:0005524">
    <property type="term" value="F:ATP binding"/>
    <property type="evidence" value="ECO:0007669"/>
    <property type="project" value="UniProtKB-KW"/>
</dbReference>
<dbReference type="PROSITE" id="PS50893">
    <property type="entry name" value="ABC_TRANSPORTER_2"/>
    <property type="match status" value="1"/>
</dbReference>
<dbReference type="OrthoDB" id="9800654at2"/>
<dbReference type="SMART" id="SM00382">
    <property type="entry name" value="AAA"/>
    <property type="match status" value="1"/>
</dbReference>
<keyword evidence="2" id="KW-0813">Transport</keyword>
<comment type="caution">
    <text evidence="9">The sequence shown here is derived from an EMBL/GenBank/DDBJ whole genome shotgun (WGS) entry which is preliminary data.</text>
</comment>
<dbReference type="InterPro" id="IPR003593">
    <property type="entry name" value="AAA+_ATPase"/>
</dbReference>
<proteinExistence type="inferred from homology"/>
<evidence type="ECO:0000256" key="5">
    <source>
        <dbReference type="ARBA" id="ARBA00022840"/>
    </source>
</evidence>
<dbReference type="GO" id="GO:0017004">
    <property type="term" value="P:cytochrome complex assembly"/>
    <property type="evidence" value="ECO:0007669"/>
    <property type="project" value="UniProtKB-KW"/>
</dbReference>
<dbReference type="NCBIfam" id="TIGR01189">
    <property type="entry name" value="ccmA"/>
    <property type="match status" value="1"/>
</dbReference>
<dbReference type="Proteomes" id="UP000291613">
    <property type="component" value="Unassembled WGS sequence"/>
</dbReference>
<keyword evidence="10" id="KW-1185">Reference proteome</keyword>
<evidence type="ECO:0000256" key="6">
    <source>
        <dbReference type="ARBA" id="ARBA00022967"/>
    </source>
</evidence>
<organism evidence="9 10">
    <name type="scientific">Hansschlegelia quercus</name>
    <dbReference type="NCBI Taxonomy" id="2528245"/>
    <lineage>
        <taxon>Bacteria</taxon>
        <taxon>Pseudomonadati</taxon>
        <taxon>Pseudomonadota</taxon>
        <taxon>Alphaproteobacteria</taxon>
        <taxon>Hyphomicrobiales</taxon>
        <taxon>Methylopilaceae</taxon>
        <taxon>Hansschlegelia</taxon>
    </lineage>
</organism>
<feature type="domain" description="ABC transporter" evidence="8">
    <location>
        <begin position="3"/>
        <end position="209"/>
    </location>
</feature>
<keyword evidence="7" id="KW-0472">Membrane</keyword>
<dbReference type="PANTHER" id="PTHR43499">
    <property type="entry name" value="ABC TRANSPORTER I FAMILY MEMBER 1"/>
    <property type="match status" value="1"/>
</dbReference>
<dbReference type="InterPro" id="IPR003439">
    <property type="entry name" value="ABC_transporter-like_ATP-bd"/>
</dbReference>
<dbReference type="Pfam" id="PF00005">
    <property type="entry name" value="ABC_tran"/>
    <property type="match status" value="1"/>
</dbReference>
<evidence type="ECO:0000259" key="8">
    <source>
        <dbReference type="PROSITE" id="PS50893"/>
    </source>
</evidence>
<dbReference type="EMBL" id="SIUB01000006">
    <property type="protein sequence ID" value="TBN51846.1"/>
    <property type="molecule type" value="Genomic_DNA"/>
</dbReference>
<dbReference type="PROSITE" id="PS00211">
    <property type="entry name" value="ABC_TRANSPORTER_1"/>
    <property type="match status" value="1"/>
</dbReference>
<accession>A0A4Q9GG50</accession>
<dbReference type="InterPro" id="IPR017871">
    <property type="entry name" value="ABC_transporter-like_CS"/>
</dbReference>
<dbReference type="RefSeq" id="WP_131004010.1">
    <property type="nucleotide sequence ID" value="NZ_JBHSZR010000001.1"/>
</dbReference>
<comment type="similarity">
    <text evidence="1">Belongs to the ABC transporter superfamily.</text>
</comment>
<dbReference type="InterPro" id="IPR027417">
    <property type="entry name" value="P-loop_NTPase"/>
</dbReference>
<dbReference type="AlphaFoldDB" id="A0A4Q9GG50"/>
<evidence type="ECO:0000256" key="3">
    <source>
        <dbReference type="ARBA" id="ARBA00022741"/>
    </source>
</evidence>
<dbReference type="GO" id="GO:0022857">
    <property type="term" value="F:transmembrane transporter activity"/>
    <property type="evidence" value="ECO:0007669"/>
    <property type="project" value="InterPro"/>
</dbReference>
<evidence type="ECO:0000256" key="4">
    <source>
        <dbReference type="ARBA" id="ARBA00022748"/>
    </source>
</evidence>
<dbReference type="PANTHER" id="PTHR43499:SF1">
    <property type="entry name" value="ABC TRANSPORTER I FAMILY MEMBER 1"/>
    <property type="match status" value="1"/>
</dbReference>
<sequence length="211" mass="21684">MRLVAEALTVARGGTVILENVVFAVESGGALSVIGPNGAGKSTLLRSIAGLLPPLSGEVRLEGADNDAPPRESMHLLGHLDAVKSGLSVRRNLIFARDALGGEGGVSSALDRVGLGSLEELPGSALSAGQKRRLALARLLCAPRPIWLLDEPTAALDIRGQALLSELVEEHRKAGGMVIAATHADLAFGRGATLDLGLASRSVPAEVDIDA</sequence>
<dbReference type="GO" id="GO:0016887">
    <property type="term" value="F:ATP hydrolysis activity"/>
    <property type="evidence" value="ECO:0007669"/>
    <property type="project" value="InterPro"/>
</dbReference>